<comment type="caution">
    <text evidence="1">The sequence shown here is derived from an EMBL/GenBank/DDBJ whole genome shotgun (WGS) entry which is preliminary data.</text>
</comment>
<proteinExistence type="predicted"/>
<protein>
    <submittedName>
        <fullName evidence="1">Uncharacterized protein</fullName>
    </submittedName>
</protein>
<accession>A0A645H8V1</accession>
<sequence>MKSQKQEIGGNVTEFSVFERGESLILTMKIDGPVSKIDESAIKAFSSESKKIPLKFVMRSHPPGGPTSMIYKVVPGSKSKIKYVEMELKGDKKKFDLGSITR</sequence>
<gene>
    <name evidence="1" type="ORF">SDC9_182013</name>
</gene>
<organism evidence="1">
    <name type="scientific">bioreactor metagenome</name>
    <dbReference type="NCBI Taxonomy" id="1076179"/>
    <lineage>
        <taxon>unclassified sequences</taxon>
        <taxon>metagenomes</taxon>
        <taxon>ecological metagenomes</taxon>
    </lineage>
</organism>
<dbReference type="EMBL" id="VSSQ01087605">
    <property type="protein sequence ID" value="MPN34519.1"/>
    <property type="molecule type" value="Genomic_DNA"/>
</dbReference>
<name>A0A645H8V1_9ZZZZ</name>
<dbReference type="AlphaFoldDB" id="A0A645H8V1"/>
<evidence type="ECO:0000313" key="1">
    <source>
        <dbReference type="EMBL" id="MPN34519.1"/>
    </source>
</evidence>
<reference evidence="1" key="1">
    <citation type="submission" date="2019-08" db="EMBL/GenBank/DDBJ databases">
        <authorList>
            <person name="Kucharzyk K."/>
            <person name="Murdoch R.W."/>
            <person name="Higgins S."/>
            <person name="Loffler F."/>
        </authorList>
    </citation>
    <scope>NUCLEOTIDE SEQUENCE</scope>
</reference>